<gene>
    <name evidence="1" type="ORF">O4G74_08975</name>
</gene>
<evidence type="ECO:0000313" key="2">
    <source>
        <dbReference type="Proteomes" id="UP001083770"/>
    </source>
</evidence>
<evidence type="ECO:0008006" key="3">
    <source>
        <dbReference type="Google" id="ProtNLM"/>
    </source>
</evidence>
<keyword evidence="2" id="KW-1185">Reference proteome</keyword>
<reference evidence="1" key="1">
    <citation type="submission" date="2022-12" db="EMBL/GenBank/DDBJ databases">
        <title>Bacterial isolates from different developmental stages of Nematostella vectensis.</title>
        <authorList>
            <person name="Fraune S."/>
        </authorList>
    </citation>
    <scope>NUCLEOTIDE SEQUENCE</scope>
    <source>
        <strain evidence="1">G21632-S1</strain>
    </source>
</reference>
<dbReference type="EMBL" id="JAPWGW010000002">
    <property type="protein sequence ID" value="MCZ4298189.1"/>
    <property type="molecule type" value="Genomic_DNA"/>
</dbReference>
<name>A0ABT4LUY9_9PROT</name>
<proteinExistence type="predicted"/>
<dbReference type="Proteomes" id="UP001083770">
    <property type="component" value="Unassembled WGS sequence"/>
</dbReference>
<accession>A0ABT4LUY9</accession>
<dbReference type="RefSeq" id="WP_269402303.1">
    <property type="nucleotide sequence ID" value="NZ_JAPWGW010000002.1"/>
</dbReference>
<protein>
    <recommendedName>
        <fullName evidence="3">Holdfast attachment protein HfaA</fullName>
    </recommendedName>
</protein>
<evidence type="ECO:0000313" key="1">
    <source>
        <dbReference type="EMBL" id="MCZ4298189.1"/>
    </source>
</evidence>
<sequence length="117" mass="11819">MPLASIIIAALQVSAPVSLDSGFAMNQAMTFQQDSNGNRVITSGVGQVSNASAGTSLRDRMMPSWGRTATVGQATALGNLLSVTVTGNNNTVVLNTTQINLGNQTAIIGQVPSGSGG</sequence>
<organism evidence="1 2">
    <name type="scientific">Henriciella marina</name>
    <dbReference type="NCBI Taxonomy" id="453851"/>
    <lineage>
        <taxon>Bacteria</taxon>
        <taxon>Pseudomonadati</taxon>
        <taxon>Pseudomonadota</taxon>
        <taxon>Alphaproteobacteria</taxon>
        <taxon>Hyphomonadales</taxon>
        <taxon>Hyphomonadaceae</taxon>
        <taxon>Henriciella</taxon>
    </lineage>
</organism>
<comment type="caution">
    <text evidence="1">The sequence shown here is derived from an EMBL/GenBank/DDBJ whole genome shotgun (WGS) entry which is preliminary data.</text>
</comment>